<comment type="caution">
    <text evidence="1">The sequence shown here is derived from an EMBL/GenBank/DDBJ whole genome shotgun (WGS) entry which is preliminary data.</text>
</comment>
<accession>A0A812SF12</accession>
<gene>
    <name evidence="1" type="ORF">SNAT2548_LOCUS27034</name>
</gene>
<evidence type="ECO:0000313" key="1">
    <source>
        <dbReference type="EMBL" id="CAE7481531.1"/>
    </source>
</evidence>
<dbReference type="Proteomes" id="UP000604046">
    <property type="component" value="Unassembled WGS sequence"/>
</dbReference>
<evidence type="ECO:0000313" key="2">
    <source>
        <dbReference type="Proteomes" id="UP000604046"/>
    </source>
</evidence>
<name>A0A812SF12_9DINO</name>
<dbReference type="AlphaFoldDB" id="A0A812SF12"/>
<reference evidence="1" key="1">
    <citation type="submission" date="2021-02" db="EMBL/GenBank/DDBJ databases">
        <authorList>
            <person name="Dougan E. K."/>
            <person name="Rhodes N."/>
            <person name="Thang M."/>
            <person name="Chan C."/>
        </authorList>
    </citation>
    <scope>NUCLEOTIDE SEQUENCE</scope>
</reference>
<proteinExistence type="predicted"/>
<sequence>MQNLKKAQMPQLSTLIFAEPTRQSSPKWQSLFTERGVSFLPVVRSGLVSEPNDEAILMQAGRLCQQSDVSCIVLFTKDTVLMKRVMHQAKMGMKEFWLVVLDTKVSGTDTIESQASRVFRLQLPRTVPFKVRALLHSDASGEVFLEDTPPLSGADARKQKESLHEFLIHKQFCSAEDNTHHAAVKCWYEHVLLGALSSPLPVFPTEATIQFMCEAVAGSARQPSARTGNYALCLPHAPAMFGLSKANQTVYGSRLQRAILRGGAPFIMPESDDLAVQVLKRLGYIDSSLNTSVVEGLLVFINGAKNKKQLLTMGLLPSPEDTVKQALCLLHRAFLSNRLPPLWQRAPPDDQKVRDMLQKQGLISSTTSTKHEVLAAMMKLSERKRQCGHKMKTYNGLVWSLTRFVVLDDPMRREAVFLKNDGCH</sequence>
<organism evidence="1 2">
    <name type="scientific">Symbiodinium natans</name>
    <dbReference type="NCBI Taxonomy" id="878477"/>
    <lineage>
        <taxon>Eukaryota</taxon>
        <taxon>Sar</taxon>
        <taxon>Alveolata</taxon>
        <taxon>Dinophyceae</taxon>
        <taxon>Suessiales</taxon>
        <taxon>Symbiodiniaceae</taxon>
        <taxon>Symbiodinium</taxon>
    </lineage>
</organism>
<dbReference type="EMBL" id="CAJNDS010002452">
    <property type="protein sequence ID" value="CAE7481531.1"/>
    <property type="molecule type" value="Genomic_DNA"/>
</dbReference>
<protein>
    <submittedName>
        <fullName evidence="1">Uncharacterized protein</fullName>
    </submittedName>
</protein>
<keyword evidence="2" id="KW-1185">Reference proteome</keyword>